<dbReference type="OrthoDB" id="5177725at2"/>
<comment type="caution">
    <text evidence="2">The sequence shown here is derived from an EMBL/GenBank/DDBJ whole genome shotgun (WGS) entry which is preliminary data.</text>
</comment>
<dbReference type="PROSITE" id="PS50943">
    <property type="entry name" value="HTH_CROC1"/>
    <property type="match status" value="1"/>
</dbReference>
<evidence type="ECO:0000313" key="3">
    <source>
        <dbReference type="Proteomes" id="UP000295578"/>
    </source>
</evidence>
<protein>
    <submittedName>
        <fullName evidence="2">XRE family transcriptional regulator</fullName>
    </submittedName>
</protein>
<dbReference type="InterPro" id="IPR001387">
    <property type="entry name" value="Cro/C1-type_HTH"/>
</dbReference>
<dbReference type="Pfam" id="PF13560">
    <property type="entry name" value="HTH_31"/>
    <property type="match status" value="1"/>
</dbReference>
<dbReference type="EMBL" id="SMKY01000006">
    <property type="protein sequence ID" value="TDD91112.1"/>
    <property type="molecule type" value="Genomic_DNA"/>
</dbReference>
<dbReference type="Pfam" id="PF19054">
    <property type="entry name" value="DUF5753"/>
    <property type="match status" value="1"/>
</dbReference>
<feature type="domain" description="HTH cro/C1-type" evidence="1">
    <location>
        <begin position="18"/>
        <end position="74"/>
    </location>
</feature>
<evidence type="ECO:0000313" key="2">
    <source>
        <dbReference type="EMBL" id="TDD91112.1"/>
    </source>
</evidence>
<dbReference type="Proteomes" id="UP000295578">
    <property type="component" value="Unassembled WGS sequence"/>
</dbReference>
<proteinExistence type="predicted"/>
<dbReference type="RefSeq" id="WP_132193440.1">
    <property type="nucleotide sequence ID" value="NZ_SMKY01000006.1"/>
</dbReference>
<dbReference type="SMART" id="SM00530">
    <property type="entry name" value="HTH_XRE"/>
    <property type="match status" value="1"/>
</dbReference>
<dbReference type="SUPFAM" id="SSF47413">
    <property type="entry name" value="lambda repressor-like DNA-binding domains"/>
    <property type="match status" value="1"/>
</dbReference>
<dbReference type="GO" id="GO:0003677">
    <property type="term" value="F:DNA binding"/>
    <property type="evidence" value="ECO:0007669"/>
    <property type="project" value="InterPro"/>
</dbReference>
<organism evidence="2 3">
    <name type="scientific">Actinomadura darangshiensis</name>
    <dbReference type="NCBI Taxonomy" id="705336"/>
    <lineage>
        <taxon>Bacteria</taxon>
        <taxon>Bacillati</taxon>
        <taxon>Actinomycetota</taxon>
        <taxon>Actinomycetes</taxon>
        <taxon>Streptosporangiales</taxon>
        <taxon>Thermomonosporaceae</taxon>
        <taxon>Actinomadura</taxon>
    </lineage>
</organism>
<evidence type="ECO:0000259" key="1">
    <source>
        <dbReference type="PROSITE" id="PS50943"/>
    </source>
</evidence>
<name>A0A4R5C2W0_9ACTN</name>
<accession>A0A4R5C2W0</accession>
<dbReference type="InterPro" id="IPR043917">
    <property type="entry name" value="DUF5753"/>
</dbReference>
<keyword evidence="3" id="KW-1185">Reference proteome</keyword>
<dbReference type="CDD" id="cd00093">
    <property type="entry name" value="HTH_XRE"/>
    <property type="match status" value="1"/>
</dbReference>
<dbReference type="InterPro" id="IPR010982">
    <property type="entry name" value="Lambda_DNA-bd_dom_sf"/>
</dbReference>
<dbReference type="AlphaFoldDB" id="A0A4R5C2W0"/>
<sequence length="286" mass="32283">MSGRPSPTVRSKRLRRELRRLREERELTIEQVADLAGGEWNPSTLGRWEKGDRRIRPADLRHLLDVYDVHGEQREALITLAREARQRGWWQVYADVLPSEYSTYIGLETEAREMRTYQQQLIPGILQTAEYARAVIRATRPNDGPEAVERRVAVRLDRQKVLTGPQPLRLWTVIDEAAIRRVVGSRQIMREQLDQLADMAERPGVQLQVLPFEAGAHASMATSFVVLGFGASDPNVVYLDTGMSALFVEAPEDVAGYTLVFDHLRAAADSPRDSARVFQAAAQDLA</sequence>
<gene>
    <name evidence="2" type="ORF">E1293_02795</name>
</gene>
<dbReference type="Gene3D" id="1.10.260.40">
    <property type="entry name" value="lambda repressor-like DNA-binding domains"/>
    <property type="match status" value="1"/>
</dbReference>
<reference evidence="2 3" key="1">
    <citation type="submission" date="2019-03" db="EMBL/GenBank/DDBJ databases">
        <title>Draft genome sequences of novel Actinobacteria.</title>
        <authorList>
            <person name="Sahin N."/>
            <person name="Ay H."/>
            <person name="Saygin H."/>
        </authorList>
    </citation>
    <scope>NUCLEOTIDE SEQUENCE [LARGE SCALE GENOMIC DNA]</scope>
    <source>
        <strain evidence="2 3">DSM 45941</strain>
    </source>
</reference>